<protein>
    <submittedName>
        <fullName evidence="1">Uncharacterized protein</fullName>
    </submittedName>
</protein>
<evidence type="ECO:0000313" key="1">
    <source>
        <dbReference type="EMBL" id="PWK77055.1"/>
    </source>
</evidence>
<comment type="caution">
    <text evidence="1">The sequence shown here is derived from an EMBL/GenBank/DDBJ whole genome shotgun (WGS) entry which is preliminary data.</text>
</comment>
<dbReference type="EMBL" id="QGHA01000005">
    <property type="protein sequence ID" value="PWK77055.1"/>
    <property type="molecule type" value="Genomic_DNA"/>
</dbReference>
<organism evidence="1 2">
    <name type="scientific">Mucilaginibacter oryzae</name>
    <dbReference type="NCBI Taxonomy" id="468058"/>
    <lineage>
        <taxon>Bacteria</taxon>
        <taxon>Pseudomonadati</taxon>
        <taxon>Bacteroidota</taxon>
        <taxon>Sphingobacteriia</taxon>
        <taxon>Sphingobacteriales</taxon>
        <taxon>Sphingobacteriaceae</taxon>
        <taxon>Mucilaginibacter</taxon>
    </lineage>
</organism>
<dbReference type="RefSeq" id="WP_109608490.1">
    <property type="nucleotide sequence ID" value="NZ_QGHA01000005.1"/>
</dbReference>
<proteinExistence type="predicted"/>
<evidence type="ECO:0000313" key="2">
    <source>
        <dbReference type="Proteomes" id="UP000245678"/>
    </source>
</evidence>
<sequence length="272" mass="32146">MATENFAEPILSFRELIDRFSPDSVNPDEILSFCHTTREGYATDIITKNYAKAMPCKVYLEDLVYFFYGKANYVIDKDEMASYTDDPPVCFIFNPNAVKEQMKRILPFDSGGYPRYEVKTGYTKDRYTYELPQLKHILGYIKLIYKTHERYMRGDVDMENLLLFKDVCIELEEMIKMYEKAAKGDLKAGKQLYTFEVQYGSNVAFEPSHIVIPYLYYTKPYWSKHFNARFPNILLEHYGEVEQFENYGQPLENFEYHSLMRKKVSEILNKTV</sequence>
<keyword evidence="2" id="KW-1185">Reference proteome</keyword>
<reference evidence="1 2" key="1">
    <citation type="submission" date="2018-05" db="EMBL/GenBank/DDBJ databases">
        <title>Genomic Encyclopedia of Archaeal and Bacterial Type Strains, Phase II (KMG-II): from individual species to whole genera.</title>
        <authorList>
            <person name="Goeker M."/>
        </authorList>
    </citation>
    <scope>NUCLEOTIDE SEQUENCE [LARGE SCALE GENOMIC DNA]</scope>
    <source>
        <strain evidence="1 2">DSM 19975</strain>
    </source>
</reference>
<gene>
    <name evidence="1" type="ORF">LX99_02865</name>
</gene>
<name>A0A316HFP6_9SPHI</name>
<accession>A0A316HFP6</accession>
<dbReference type="Proteomes" id="UP000245678">
    <property type="component" value="Unassembled WGS sequence"/>
</dbReference>
<dbReference type="AlphaFoldDB" id="A0A316HFP6"/>